<dbReference type="eggNOG" id="COG0703">
    <property type="taxonomic scope" value="Bacteria"/>
</dbReference>
<dbReference type="GO" id="GO:0009073">
    <property type="term" value="P:aromatic amino acid family biosynthetic process"/>
    <property type="evidence" value="ECO:0007669"/>
    <property type="project" value="UniProtKB-KW"/>
</dbReference>
<dbReference type="KEGG" id="ccz:CCALI_00790"/>
<dbReference type="GO" id="GO:0005829">
    <property type="term" value="C:cytosol"/>
    <property type="evidence" value="ECO:0007669"/>
    <property type="project" value="TreeGrafter"/>
</dbReference>
<keyword evidence="7" id="KW-0479">Metal-binding</keyword>
<comment type="subunit">
    <text evidence="7">Monomer.</text>
</comment>
<dbReference type="InterPro" id="IPR027417">
    <property type="entry name" value="P-loop_NTPase"/>
</dbReference>
<organism evidence="8 9">
    <name type="scientific">Chthonomonas calidirosea (strain DSM 23976 / ICMP 18418 / T49)</name>
    <dbReference type="NCBI Taxonomy" id="1303518"/>
    <lineage>
        <taxon>Bacteria</taxon>
        <taxon>Bacillati</taxon>
        <taxon>Armatimonadota</taxon>
        <taxon>Chthonomonadia</taxon>
        <taxon>Chthonomonadales</taxon>
        <taxon>Chthonomonadaceae</taxon>
        <taxon>Chthonomonas</taxon>
    </lineage>
</organism>
<dbReference type="PANTHER" id="PTHR21087:SF16">
    <property type="entry name" value="SHIKIMATE KINASE 1, CHLOROPLASTIC"/>
    <property type="match status" value="1"/>
</dbReference>
<dbReference type="STRING" id="454171.CP488_00361"/>
<dbReference type="HAMAP" id="MF_00109">
    <property type="entry name" value="Shikimate_kinase"/>
    <property type="match status" value="1"/>
</dbReference>
<dbReference type="PRINTS" id="PR01100">
    <property type="entry name" value="SHIKIMTKNASE"/>
</dbReference>
<evidence type="ECO:0000256" key="1">
    <source>
        <dbReference type="ARBA" id="ARBA00022605"/>
    </source>
</evidence>
<comment type="caution">
    <text evidence="7">Lacks conserved residue(s) required for the propagation of feature annotation.</text>
</comment>
<comment type="similarity">
    <text evidence="7">Belongs to the shikimate kinase family.</text>
</comment>
<dbReference type="FunCoup" id="S0ETR5">
    <property type="interactions" value="375"/>
</dbReference>
<feature type="binding site" evidence="7">
    <location>
        <begin position="31"/>
        <end position="36"/>
    </location>
    <ligand>
        <name>ATP</name>
        <dbReference type="ChEBI" id="CHEBI:30616"/>
    </ligand>
</feature>
<dbReference type="EC" id="2.7.1.71" evidence="7"/>
<reference evidence="9" key="1">
    <citation type="submission" date="2013-03" db="EMBL/GenBank/DDBJ databases">
        <title>Genome sequence of Chthonomonas calidirosea, the first sequenced genome from the Armatimonadetes phylum (formally candidate division OP10).</title>
        <authorList>
            <person name="Lee K.C.Y."/>
            <person name="Morgan X.C."/>
            <person name="Dunfield P.F."/>
            <person name="Tamas I."/>
            <person name="Houghton K.M."/>
            <person name="Vyssotski M."/>
            <person name="Ryan J.L.J."/>
            <person name="Lagutin K."/>
            <person name="McDonald I.R."/>
            <person name="Stott M.B."/>
        </authorList>
    </citation>
    <scope>NUCLEOTIDE SEQUENCE [LARGE SCALE GENOMIC DNA]</scope>
    <source>
        <strain evidence="9">DSM 23976 / ICMP 18418 / T49</strain>
    </source>
</reference>
<feature type="binding site" evidence="7">
    <location>
        <position position="157"/>
    </location>
    <ligand>
        <name>substrate</name>
    </ligand>
</feature>
<keyword evidence="7" id="KW-0460">Magnesium</keyword>
<dbReference type="HOGENOM" id="CLU_057607_4_0_0"/>
<keyword evidence="7" id="KW-0963">Cytoplasm</keyword>
<dbReference type="AlphaFoldDB" id="S0ETR5"/>
<evidence type="ECO:0000256" key="3">
    <source>
        <dbReference type="ARBA" id="ARBA00022741"/>
    </source>
</evidence>
<feature type="binding site" evidence="7">
    <location>
        <position position="53"/>
    </location>
    <ligand>
        <name>substrate</name>
    </ligand>
</feature>
<dbReference type="InterPro" id="IPR000623">
    <property type="entry name" value="Shikimate_kinase/TSH1"/>
</dbReference>
<keyword evidence="3 7" id="KW-0547">Nucleotide-binding</keyword>
<feature type="binding site" evidence="7">
    <location>
        <position position="99"/>
    </location>
    <ligand>
        <name>substrate</name>
    </ligand>
</feature>
<dbReference type="PATRIC" id="fig|1303518.3.peg.800"/>
<evidence type="ECO:0000256" key="4">
    <source>
        <dbReference type="ARBA" id="ARBA00022777"/>
    </source>
</evidence>
<dbReference type="RefSeq" id="WP_016482175.1">
    <property type="nucleotide sequence ID" value="NC_021487.1"/>
</dbReference>
<evidence type="ECO:0000313" key="9">
    <source>
        <dbReference type="Proteomes" id="UP000014227"/>
    </source>
</evidence>
<comment type="pathway">
    <text evidence="7">Metabolic intermediate biosynthesis; chorismate biosynthesis; chorismate from D-erythrose 4-phosphate and phosphoenolpyruvate: step 5/7.</text>
</comment>
<dbReference type="InterPro" id="IPR031322">
    <property type="entry name" value="Shikimate/glucono_kinase"/>
</dbReference>
<keyword evidence="1 7" id="KW-0028">Amino-acid biosynthesis</keyword>
<name>S0ETR5_CHTCT</name>
<keyword evidence="2 7" id="KW-0808">Transferase</keyword>
<comment type="function">
    <text evidence="7">Catalyzes the specific phosphorylation of the 3-hydroxyl group of shikimic acid using ATP as a cosubstrate.</text>
</comment>
<dbReference type="UniPathway" id="UPA00053">
    <property type="reaction ID" value="UER00088"/>
</dbReference>
<dbReference type="GO" id="GO:0000287">
    <property type="term" value="F:magnesium ion binding"/>
    <property type="evidence" value="ECO:0007669"/>
    <property type="project" value="UniProtKB-UniRule"/>
</dbReference>
<dbReference type="Gene3D" id="3.40.50.300">
    <property type="entry name" value="P-loop containing nucleotide triphosphate hydrolases"/>
    <property type="match status" value="1"/>
</dbReference>
<evidence type="ECO:0000256" key="2">
    <source>
        <dbReference type="ARBA" id="ARBA00022679"/>
    </source>
</evidence>
<sequence length="193" mass="21417">MRSALAAGNHIMLPEIRSDRRPNLVLIGFMGTGKSTIGRLCARRLDMEFRDSDALIEQRTNLSIPQIFAEKGEPWFRRIERIIIEELASHQGLVIATGGGVPLDPTNVERLRASGLLVLLRAQPDVILERVGPVHKRPLLAQGTDPKERIRTLLAEREAAYRKAAHCVVDTSHCSPEESAEKVVLLYKVTQGG</sequence>
<proteinExistence type="inferred from homology"/>
<dbReference type="GO" id="GO:0009423">
    <property type="term" value="P:chorismate biosynthetic process"/>
    <property type="evidence" value="ECO:0007669"/>
    <property type="project" value="UniProtKB-UniRule"/>
</dbReference>
<evidence type="ECO:0000256" key="5">
    <source>
        <dbReference type="ARBA" id="ARBA00022840"/>
    </source>
</evidence>
<dbReference type="CDD" id="cd00464">
    <property type="entry name" value="SK"/>
    <property type="match status" value="1"/>
</dbReference>
<keyword evidence="6 7" id="KW-0057">Aromatic amino acid biosynthesis</keyword>
<dbReference type="PANTHER" id="PTHR21087">
    <property type="entry name" value="SHIKIMATE KINASE"/>
    <property type="match status" value="1"/>
</dbReference>
<dbReference type="GO" id="GO:0008652">
    <property type="term" value="P:amino acid biosynthetic process"/>
    <property type="evidence" value="ECO:0007669"/>
    <property type="project" value="UniProtKB-KW"/>
</dbReference>
<accession>S0ETR5</accession>
<keyword evidence="5 7" id="KW-0067">ATP-binding</keyword>
<keyword evidence="9" id="KW-1185">Reference proteome</keyword>
<feature type="binding site" evidence="7">
    <location>
        <position position="35"/>
    </location>
    <ligand>
        <name>Mg(2+)</name>
        <dbReference type="ChEBI" id="CHEBI:18420"/>
    </ligand>
</feature>
<dbReference type="GO" id="GO:0004765">
    <property type="term" value="F:shikimate kinase activity"/>
    <property type="evidence" value="ECO:0007669"/>
    <property type="project" value="UniProtKB-UniRule"/>
</dbReference>
<gene>
    <name evidence="7" type="primary">aroK</name>
    <name evidence="8" type="ORF">CCALI_00790</name>
</gene>
<dbReference type="InParanoid" id="S0ETR5"/>
<evidence type="ECO:0000256" key="6">
    <source>
        <dbReference type="ARBA" id="ARBA00023141"/>
    </source>
</evidence>
<comment type="subcellular location">
    <subcellularLocation>
        <location evidence="7">Cytoplasm</location>
    </subcellularLocation>
</comment>
<feature type="binding site" evidence="7">
    <location>
        <position position="77"/>
    </location>
    <ligand>
        <name>substrate</name>
    </ligand>
</feature>
<comment type="cofactor">
    <cofactor evidence="7">
        <name>Mg(2+)</name>
        <dbReference type="ChEBI" id="CHEBI:18420"/>
    </cofactor>
    <text evidence="7">Binds 1 Mg(2+) ion per subunit.</text>
</comment>
<dbReference type="SUPFAM" id="SSF52540">
    <property type="entry name" value="P-loop containing nucleoside triphosphate hydrolases"/>
    <property type="match status" value="1"/>
</dbReference>
<feature type="binding site" evidence="7">
    <location>
        <position position="137"/>
    </location>
    <ligand>
        <name>ATP</name>
        <dbReference type="ChEBI" id="CHEBI:30616"/>
    </ligand>
</feature>
<protein>
    <recommendedName>
        <fullName evidence="7">Shikimate kinase</fullName>
        <shortName evidence="7">SK</shortName>
        <ecNumber evidence="7">2.7.1.71</ecNumber>
    </recommendedName>
</protein>
<dbReference type="EMBL" id="HF951689">
    <property type="protein sequence ID" value="CCW34615.1"/>
    <property type="molecule type" value="Genomic_DNA"/>
</dbReference>
<dbReference type="GO" id="GO:0005524">
    <property type="term" value="F:ATP binding"/>
    <property type="evidence" value="ECO:0007669"/>
    <property type="project" value="UniProtKB-UniRule"/>
</dbReference>
<dbReference type="Proteomes" id="UP000014227">
    <property type="component" value="Chromosome I"/>
</dbReference>
<dbReference type="Pfam" id="PF01202">
    <property type="entry name" value="SKI"/>
    <property type="match status" value="1"/>
</dbReference>
<comment type="catalytic activity">
    <reaction evidence="7">
        <text>shikimate + ATP = 3-phosphoshikimate + ADP + H(+)</text>
        <dbReference type="Rhea" id="RHEA:13121"/>
        <dbReference type="ChEBI" id="CHEBI:15378"/>
        <dbReference type="ChEBI" id="CHEBI:30616"/>
        <dbReference type="ChEBI" id="CHEBI:36208"/>
        <dbReference type="ChEBI" id="CHEBI:145989"/>
        <dbReference type="ChEBI" id="CHEBI:456216"/>
        <dbReference type="EC" id="2.7.1.71"/>
    </reaction>
</comment>
<evidence type="ECO:0000256" key="7">
    <source>
        <dbReference type="HAMAP-Rule" id="MF_00109"/>
    </source>
</evidence>
<evidence type="ECO:0000313" key="8">
    <source>
        <dbReference type="EMBL" id="CCW34615.1"/>
    </source>
</evidence>
<keyword evidence="4 7" id="KW-0418">Kinase</keyword>